<dbReference type="PANTHER" id="PTHR31793">
    <property type="entry name" value="4-HYDROXYBENZOYL-COA THIOESTERASE FAMILY MEMBER"/>
    <property type="match status" value="1"/>
</dbReference>
<dbReference type="Proteomes" id="UP001597018">
    <property type="component" value="Unassembled WGS sequence"/>
</dbReference>
<comment type="caution">
    <text evidence="1">The sequence shown here is derived from an EMBL/GenBank/DDBJ whole genome shotgun (WGS) entry which is preliminary data.</text>
</comment>
<keyword evidence="2" id="KW-1185">Reference proteome</keyword>
<dbReference type="EMBL" id="JBHTIW010000006">
    <property type="protein sequence ID" value="MFD0920231.1"/>
    <property type="molecule type" value="Genomic_DNA"/>
</dbReference>
<dbReference type="PANTHER" id="PTHR31793:SF2">
    <property type="entry name" value="BLR1345 PROTEIN"/>
    <property type="match status" value="1"/>
</dbReference>
<dbReference type="CDD" id="cd00586">
    <property type="entry name" value="4HBT"/>
    <property type="match status" value="1"/>
</dbReference>
<dbReference type="InterPro" id="IPR029069">
    <property type="entry name" value="HotDog_dom_sf"/>
</dbReference>
<dbReference type="Gene3D" id="3.10.129.10">
    <property type="entry name" value="Hotdog Thioesterase"/>
    <property type="match status" value="1"/>
</dbReference>
<dbReference type="SUPFAM" id="SSF54637">
    <property type="entry name" value="Thioesterase/thiol ester dehydrase-isomerase"/>
    <property type="match status" value="1"/>
</dbReference>
<gene>
    <name evidence="1" type="ORF">ACFQ16_10820</name>
</gene>
<protein>
    <submittedName>
        <fullName evidence="1">Thioesterase family protein</fullName>
    </submittedName>
</protein>
<dbReference type="Pfam" id="PF13279">
    <property type="entry name" value="4HBT_2"/>
    <property type="match status" value="1"/>
</dbReference>
<proteinExistence type="predicted"/>
<evidence type="ECO:0000313" key="1">
    <source>
        <dbReference type="EMBL" id="MFD0920231.1"/>
    </source>
</evidence>
<organism evidence="1 2">
    <name type="scientific">Saccharopolyspora rosea</name>
    <dbReference type="NCBI Taxonomy" id="524884"/>
    <lineage>
        <taxon>Bacteria</taxon>
        <taxon>Bacillati</taxon>
        <taxon>Actinomycetota</taxon>
        <taxon>Actinomycetes</taxon>
        <taxon>Pseudonocardiales</taxon>
        <taxon>Pseudonocardiaceae</taxon>
        <taxon>Saccharopolyspora</taxon>
    </lineage>
</organism>
<dbReference type="InterPro" id="IPR050563">
    <property type="entry name" value="4-hydroxybenzoyl-CoA_TE"/>
</dbReference>
<evidence type="ECO:0000313" key="2">
    <source>
        <dbReference type="Proteomes" id="UP001597018"/>
    </source>
</evidence>
<name>A0ABW3FU23_9PSEU</name>
<sequence length="146" mass="16202">MSGIEEFRQHVRPEWIDYNGHLSEAYYVLVFGFATDAVMDQIGLDETYRRDTGCSLYTVEAHVRYLREVAPDSELVVTSRIVGTGAKKLRLCHEMAVDGELVATEEIMALHVDGEQGRTAPFPDAVADRITALAEEPPDYAGRAIG</sequence>
<dbReference type="RefSeq" id="WP_263247913.1">
    <property type="nucleotide sequence ID" value="NZ_BAABLT010000017.1"/>
</dbReference>
<accession>A0ABW3FU23</accession>
<reference evidence="2" key="1">
    <citation type="journal article" date="2019" name="Int. J. Syst. Evol. Microbiol.">
        <title>The Global Catalogue of Microorganisms (GCM) 10K type strain sequencing project: providing services to taxonomists for standard genome sequencing and annotation.</title>
        <authorList>
            <consortium name="The Broad Institute Genomics Platform"/>
            <consortium name="The Broad Institute Genome Sequencing Center for Infectious Disease"/>
            <person name="Wu L."/>
            <person name="Ma J."/>
        </authorList>
    </citation>
    <scope>NUCLEOTIDE SEQUENCE [LARGE SCALE GENOMIC DNA]</scope>
    <source>
        <strain evidence="2">CCUG 56401</strain>
    </source>
</reference>